<gene>
    <name evidence="2" type="ORF">GCM10011366_22330</name>
</gene>
<sequence length="227" mass="23334">MSSSATRSAAPTRLPSRARDKRPALAVLALLLVLLGALGSALIVFRSSERTEVLMAARPLEQGQVLTAEDFRVVEMAWDDADTQLIGATALDNFVGASALTHIPANTVLAPQMFTASAMAPEGATQVGVVVPSAGRPSEGFRVNDIVRVFQVPDQAAIGGGGATEELVEAAKVVHVGEASTTTDMVHVTLLVPDADAAAVIAASSTGTAALSVLPADTAPVVDWRTQ</sequence>
<protein>
    <recommendedName>
        <fullName evidence="1">SAF domain-containing protein</fullName>
    </recommendedName>
</protein>
<dbReference type="Pfam" id="PF08666">
    <property type="entry name" value="SAF"/>
    <property type="match status" value="1"/>
</dbReference>
<keyword evidence="3" id="KW-1185">Reference proteome</keyword>
<proteinExistence type="predicted"/>
<reference evidence="2" key="1">
    <citation type="journal article" date="2014" name="Int. J. Syst. Evol. Microbiol.">
        <title>Complete genome sequence of Corynebacterium casei LMG S-19264T (=DSM 44701T), isolated from a smear-ripened cheese.</title>
        <authorList>
            <consortium name="US DOE Joint Genome Institute (JGI-PGF)"/>
            <person name="Walter F."/>
            <person name="Albersmeier A."/>
            <person name="Kalinowski J."/>
            <person name="Ruckert C."/>
        </authorList>
    </citation>
    <scope>NUCLEOTIDE SEQUENCE</scope>
    <source>
        <strain evidence="2">CGMCC 1.12160</strain>
    </source>
</reference>
<dbReference type="Proteomes" id="UP000605670">
    <property type="component" value="Unassembled WGS sequence"/>
</dbReference>
<organism evidence="2 3">
    <name type="scientific">Ornithinimicrobium tianjinense</name>
    <dbReference type="NCBI Taxonomy" id="1195761"/>
    <lineage>
        <taxon>Bacteria</taxon>
        <taxon>Bacillati</taxon>
        <taxon>Actinomycetota</taxon>
        <taxon>Actinomycetes</taxon>
        <taxon>Micrococcales</taxon>
        <taxon>Ornithinimicrobiaceae</taxon>
        <taxon>Ornithinimicrobium</taxon>
    </lineage>
</organism>
<name>A0A917BRI1_9MICO</name>
<dbReference type="CDD" id="cd11614">
    <property type="entry name" value="SAF_CpaB_FlgA_like"/>
    <property type="match status" value="1"/>
</dbReference>
<dbReference type="Gene3D" id="3.90.1210.10">
    <property type="entry name" value="Antifreeze-like/N-acetylneuraminic acid synthase C-terminal domain"/>
    <property type="match status" value="1"/>
</dbReference>
<dbReference type="EMBL" id="BMEM01000003">
    <property type="protein sequence ID" value="GGF54047.1"/>
    <property type="molecule type" value="Genomic_DNA"/>
</dbReference>
<dbReference type="SMART" id="SM00858">
    <property type="entry name" value="SAF"/>
    <property type="match status" value="1"/>
</dbReference>
<evidence type="ECO:0000259" key="1">
    <source>
        <dbReference type="SMART" id="SM00858"/>
    </source>
</evidence>
<dbReference type="AlphaFoldDB" id="A0A917BRI1"/>
<reference evidence="2" key="2">
    <citation type="submission" date="2020-09" db="EMBL/GenBank/DDBJ databases">
        <authorList>
            <person name="Sun Q."/>
            <person name="Zhou Y."/>
        </authorList>
    </citation>
    <scope>NUCLEOTIDE SEQUENCE</scope>
    <source>
        <strain evidence="2">CGMCC 1.12160</strain>
    </source>
</reference>
<comment type="caution">
    <text evidence="2">The sequence shown here is derived from an EMBL/GenBank/DDBJ whole genome shotgun (WGS) entry which is preliminary data.</text>
</comment>
<feature type="domain" description="SAF" evidence="1">
    <location>
        <begin position="51"/>
        <end position="115"/>
    </location>
</feature>
<evidence type="ECO:0000313" key="2">
    <source>
        <dbReference type="EMBL" id="GGF54047.1"/>
    </source>
</evidence>
<evidence type="ECO:0000313" key="3">
    <source>
        <dbReference type="Proteomes" id="UP000605670"/>
    </source>
</evidence>
<dbReference type="InterPro" id="IPR013974">
    <property type="entry name" value="SAF"/>
</dbReference>
<dbReference type="RefSeq" id="WP_188430788.1">
    <property type="nucleotide sequence ID" value="NZ_BAABKH010000003.1"/>
</dbReference>
<accession>A0A917BRI1</accession>